<dbReference type="SMART" id="SM00382">
    <property type="entry name" value="AAA"/>
    <property type="match status" value="2"/>
</dbReference>
<dbReference type="GeneID" id="85308154"/>
<comment type="subcellular location">
    <subcellularLocation>
        <location evidence="1">Membrane</location>
        <topology evidence="1">Multi-pass membrane protein</topology>
    </subcellularLocation>
</comment>
<reference evidence="11" key="1">
    <citation type="submission" date="2023-06" db="EMBL/GenBank/DDBJ databases">
        <title>Genome-scale phylogeny and comparative genomics of the fungal order Sordariales.</title>
        <authorList>
            <consortium name="Lawrence Berkeley National Laboratory"/>
            <person name="Hensen N."/>
            <person name="Bonometti L."/>
            <person name="Westerberg I."/>
            <person name="Brannstrom I.O."/>
            <person name="Guillou S."/>
            <person name="Cros-Aarteil S."/>
            <person name="Calhoun S."/>
            <person name="Haridas S."/>
            <person name="Kuo A."/>
            <person name="Mondo S."/>
            <person name="Pangilinan J."/>
            <person name="Riley R."/>
            <person name="Labutti K."/>
            <person name="Andreopoulos B."/>
            <person name="Lipzen A."/>
            <person name="Chen C."/>
            <person name="Yanf M."/>
            <person name="Daum C."/>
            <person name="Ng V."/>
            <person name="Clum A."/>
            <person name="Steindorff A."/>
            <person name="Ohm R."/>
            <person name="Martin F."/>
            <person name="Silar P."/>
            <person name="Natvig D."/>
            <person name="Lalanne C."/>
            <person name="Gautier V."/>
            <person name="Ament-Velasquez S.L."/>
            <person name="Kruys A."/>
            <person name="Hutchinson M.I."/>
            <person name="Powell A.J."/>
            <person name="Barry K."/>
            <person name="Miller A.N."/>
            <person name="Grigoriev I.V."/>
            <person name="Debuchy R."/>
            <person name="Gladieux P."/>
            <person name="Thoren M.H."/>
            <person name="Johannesson H."/>
        </authorList>
    </citation>
    <scope>NUCLEOTIDE SEQUENCE</scope>
    <source>
        <strain evidence="11">8032-3</strain>
    </source>
</reference>
<feature type="domain" description="ABC transporter" evidence="9">
    <location>
        <begin position="385"/>
        <end position="624"/>
    </location>
</feature>
<dbReference type="PROSITE" id="PS00211">
    <property type="entry name" value="ABC_TRANSPORTER_1"/>
    <property type="match status" value="1"/>
</dbReference>
<evidence type="ECO:0000256" key="2">
    <source>
        <dbReference type="ARBA" id="ARBA00022692"/>
    </source>
</evidence>
<dbReference type="PANTHER" id="PTHR43394">
    <property type="entry name" value="ATP-DEPENDENT PERMEASE MDL1, MITOCHONDRIAL"/>
    <property type="match status" value="1"/>
</dbReference>
<keyword evidence="3" id="KW-0547">Nucleotide-binding</keyword>
<dbReference type="InterPro" id="IPR003593">
    <property type="entry name" value="AAA+_ATPase"/>
</dbReference>
<dbReference type="GO" id="GO:0005743">
    <property type="term" value="C:mitochondrial inner membrane"/>
    <property type="evidence" value="ECO:0007669"/>
    <property type="project" value="TreeGrafter"/>
</dbReference>
<dbReference type="GO" id="GO:0016887">
    <property type="term" value="F:ATP hydrolysis activity"/>
    <property type="evidence" value="ECO:0007669"/>
    <property type="project" value="InterPro"/>
</dbReference>
<dbReference type="PANTHER" id="PTHR43394:SF15">
    <property type="entry name" value="ALPHA-FACTOR-TRANSPORTING ATPASE"/>
    <property type="match status" value="1"/>
</dbReference>
<dbReference type="SUPFAM" id="SSF52540">
    <property type="entry name" value="P-loop containing nucleoside triphosphate hydrolases"/>
    <property type="match status" value="2"/>
</dbReference>
<evidence type="ECO:0000256" key="1">
    <source>
        <dbReference type="ARBA" id="ARBA00004141"/>
    </source>
</evidence>
<feature type="region of interest" description="Disordered" evidence="7">
    <location>
        <begin position="697"/>
        <end position="758"/>
    </location>
</feature>
<dbReference type="InterPro" id="IPR036640">
    <property type="entry name" value="ABC1_TM_sf"/>
</dbReference>
<feature type="domain" description="ABC transmembrane type-1" evidence="10">
    <location>
        <begin position="807"/>
        <end position="1092"/>
    </location>
</feature>
<evidence type="ECO:0000256" key="6">
    <source>
        <dbReference type="ARBA" id="ARBA00023136"/>
    </source>
</evidence>
<dbReference type="Gene3D" id="3.40.50.300">
    <property type="entry name" value="P-loop containing nucleotide triphosphate hydrolases"/>
    <property type="match status" value="2"/>
</dbReference>
<gene>
    <name evidence="11" type="ORF">QBC33DRAFT_460196</name>
</gene>
<feature type="transmembrane region" description="Helical" evidence="8">
    <location>
        <begin position="96"/>
        <end position="117"/>
    </location>
</feature>
<evidence type="ECO:0000256" key="7">
    <source>
        <dbReference type="SAM" id="MobiDB-lite"/>
    </source>
</evidence>
<feature type="transmembrane region" description="Helical" evidence="8">
    <location>
        <begin position="1027"/>
        <end position="1051"/>
    </location>
</feature>
<dbReference type="InterPro" id="IPR017871">
    <property type="entry name" value="ABC_transporter-like_CS"/>
</dbReference>
<dbReference type="InterPro" id="IPR027417">
    <property type="entry name" value="P-loop_NTPase"/>
</dbReference>
<evidence type="ECO:0000259" key="10">
    <source>
        <dbReference type="PROSITE" id="PS50929"/>
    </source>
</evidence>
<feature type="transmembrane region" description="Helical" evidence="8">
    <location>
        <begin position="181"/>
        <end position="199"/>
    </location>
</feature>
<keyword evidence="4" id="KW-0067">ATP-binding</keyword>
<feature type="domain" description="ABC transporter" evidence="9">
    <location>
        <begin position="1130"/>
        <end position="1379"/>
    </location>
</feature>
<feature type="domain" description="ABC transmembrane type-1" evidence="10">
    <location>
        <begin position="58"/>
        <end position="348"/>
    </location>
</feature>
<feature type="transmembrane region" description="Helical" evidence="8">
    <location>
        <begin position="52"/>
        <end position="76"/>
    </location>
</feature>
<evidence type="ECO:0000259" key="9">
    <source>
        <dbReference type="PROSITE" id="PS50893"/>
    </source>
</evidence>
<keyword evidence="2 8" id="KW-0812">Transmembrane</keyword>
<protein>
    <submittedName>
        <fullName evidence="11">P-loop containing nucleoside triphosphate hydrolase protein</fullName>
    </submittedName>
</protein>
<dbReference type="InterPro" id="IPR003439">
    <property type="entry name" value="ABC_transporter-like_ATP-bd"/>
</dbReference>
<dbReference type="CDD" id="cd18577">
    <property type="entry name" value="ABC_6TM_Pgp_ABCB1_D1_like"/>
    <property type="match status" value="1"/>
</dbReference>
<keyword evidence="11" id="KW-0378">Hydrolase</keyword>
<feature type="transmembrane region" description="Helical" evidence="8">
    <location>
        <begin position="806"/>
        <end position="827"/>
    </location>
</feature>
<dbReference type="SUPFAM" id="SSF90123">
    <property type="entry name" value="ABC transporter transmembrane region"/>
    <property type="match status" value="2"/>
</dbReference>
<proteinExistence type="predicted"/>
<feature type="transmembrane region" description="Helical" evidence="8">
    <location>
        <begin position="205"/>
        <end position="223"/>
    </location>
</feature>
<dbReference type="EMBL" id="MU839031">
    <property type="protein sequence ID" value="KAK1762971.1"/>
    <property type="molecule type" value="Genomic_DNA"/>
</dbReference>
<dbReference type="CDD" id="cd18578">
    <property type="entry name" value="ABC_6TM_Pgp_ABCB1_D2_like"/>
    <property type="match status" value="1"/>
</dbReference>
<name>A0AAJ0FBX3_9PEZI</name>
<dbReference type="Gene3D" id="1.20.1560.10">
    <property type="entry name" value="ABC transporter type 1, transmembrane domain"/>
    <property type="match status" value="2"/>
</dbReference>
<evidence type="ECO:0000256" key="5">
    <source>
        <dbReference type="ARBA" id="ARBA00022989"/>
    </source>
</evidence>
<evidence type="ECO:0000313" key="11">
    <source>
        <dbReference type="EMBL" id="KAK1762971.1"/>
    </source>
</evidence>
<dbReference type="Pfam" id="PF00664">
    <property type="entry name" value="ABC_membrane"/>
    <property type="match status" value="2"/>
</dbReference>
<keyword evidence="6 8" id="KW-0472">Membrane</keyword>
<evidence type="ECO:0000256" key="8">
    <source>
        <dbReference type="SAM" id="Phobius"/>
    </source>
</evidence>
<dbReference type="GO" id="GO:0090374">
    <property type="term" value="P:oligopeptide export from mitochondrion"/>
    <property type="evidence" value="ECO:0007669"/>
    <property type="project" value="TreeGrafter"/>
</dbReference>
<dbReference type="RefSeq" id="XP_060279184.1">
    <property type="nucleotide sequence ID" value="XM_060424967.1"/>
</dbReference>
<feature type="transmembrane region" description="Helical" evidence="8">
    <location>
        <begin position="291"/>
        <end position="312"/>
    </location>
</feature>
<feature type="transmembrane region" description="Helical" evidence="8">
    <location>
        <begin position="920"/>
        <end position="943"/>
    </location>
</feature>
<dbReference type="Proteomes" id="UP001244011">
    <property type="component" value="Unassembled WGS sequence"/>
</dbReference>
<dbReference type="PROSITE" id="PS50893">
    <property type="entry name" value="ABC_TRANSPORTER_2"/>
    <property type="match status" value="2"/>
</dbReference>
<keyword evidence="5 8" id="KW-1133">Transmembrane helix</keyword>
<evidence type="ECO:0000256" key="3">
    <source>
        <dbReference type="ARBA" id="ARBA00022741"/>
    </source>
</evidence>
<organism evidence="11 12">
    <name type="scientific">Phialemonium atrogriseum</name>
    <dbReference type="NCBI Taxonomy" id="1093897"/>
    <lineage>
        <taxon>Eukaryota</taxon>
        <taxon>Fungi</taxon>
        <taxon>Dikarya</taxon>
        <taxon>Ascomycota</taxon>
        <taxon>Pezizomycotina</taxon>
        <taxon>Sordariomycetes</taxon>
        <taxon>Sordariomycetidae</taxon>
        <taxon>Cephalothecales</taxon>
        <taxon>Cephalothecaceae</taxon>
        <taxon>Phialemonium</taxon>
    </lineage>
</organism>
<feature type="transmembrane region" description="Helical" evidence="8">
    <location>
        <begin position="847"/>
        <end position="868"/>
    </location>
</feature>
<dbReference type="GO" id="GO:0015421">
    <property type="term" value="F:ABC-type oligopeptide transporter activity"/>
    <property type="evidence" value="ECO:0007669"/>
    <property type="project" value="TreeGrafter"/>
</dbReference>
<accession>A0AAJ0FBX3</accession>
<evidence type="ECO:0000256" key="4">
    <source>
        <dbReference type="ARBA" id="ARBA00022840"/>
    </source>
</evidence>
<keyword evidence="12" id="KW-1185">Reference proteome</keyword>
<dbReference type="InterPro" id="IPR011527">
    <property type="entry name" value="ABC1_TM_dom"/>
</dbReference>
<feature type="region of interest" description="Disordered" evidence="7">
    <location>
        <begin position="630"/>
        <end position="651"/>
    </location>
</feature>
<feature type="compositionally biased region" description="Basic and acidic residues" evidence="7">
    <location>
        <begin position="636"/>
        <end position="651"/>
    </location>
</feature>
<evidence type="ECO:0000313" key="12">
    <source>
        <dbReference type="Proteomes" id="UP001244011"/>
    </source>
</evidence>
<dbReference type="Pfam" id="PF00005">
    <property type="entry name" value="ABC_tran"/>
    <property type="match status" value="2"/>
</dbReference>
<comment type="caution">
    <text evidence="11">The sequence shown here is derived from an EMBL/GenBank/DDBJ whole genome shotgun (WGS) entry which is preliminary data.</text>
</comment>
<dbReference type="GO" id="GO:0005524">
    <property type="term" value="F:ATP binding"/>
    <property type="evidence" value="ECO:0007669"/>
    <property type="project" value="UniProtKB-KW"/>
</dbReference>
<dbReference type="PROSITE" id="PS50929">
    <property type="entry name" value="ABC_TM1F"/>
    <property type="match status" value="2"/>
</dbReference>
<dbReference type="FunFam" id="3.40.50.300:FF:001471">
    <property type="entry name" value="P-loop containing nucleoside triphosphate hydrolase protein"/>
    <property type="match status" value="1"/>
</dbReference>
<dbReference type="InterPro" id="IPR039421">
    <property type="entry name" value="Type_1_exporter"/>
</dbReference>
<sequence>MLDLPSHSVVDIGKLSEGAEHAEEASEKTEGQSQGSRSSWKDLFVFNTSRQLWVLPCALATACAAAAGKAVYTILLGKIFDVVSKFGAGVLDGDEALAQVCQWCAYLCTLGIGFWIFNGLDMVLWMVSGELRAKSARETLLSSLLLKKMEWYDSREDGMASLMIRIQTQIRELQTATSQTLGFLICDTLVFFSCLIVAFHFSYKLTLVMAATGVPSVIILYLINRALDPAIIAQKSELAQASKHATAAVTAIDLVKVYNSADHEVRQYLEAIRKSAKHYFRQAVCNCAQMGYIKLWMIMLFVVGFYFAVVLFDQGELSPGNALTTFYAALTAFQSMEAIGPQWLTVIKGKSAGQSLGKLAADTTMEHEEKRIDGRYRPMSCAGHIELNKVSFAYPSNPSKQVLRPSTFLFPAGEIAYLVGRSGSGKSTLGNLLVRFYEPSSGDIRLDGNPLDSLDLNWLRNNVTLIQQSSVLFNDSLHQNVAFGGRDPDNVTRKDVQEACGMALLQSTIASLQHGLDTVIGSGGHSLSGGQKQRLALARAKLRDPPVLILDEVTSGLDPVSRSLIMDAIRLWRKGKTTIIITHNVAQIEEGEYVYVLADGRVVQQGFQKELATMGGGLFAAFLASADENAGSRRSSGSERGEGGNLSEHTEMRVFESRLSRIMYGLNGGMDPASRLFNRVSLGATTAQATRIRTKQLWNAPSTIGEAGTEPRRPRQSLKRQRRDSLEIIKQSSEAIKANRTRAPRDEGPKATHASSDSMDSIERFAVEHLAQSGRREGQKGKQMPSLAAVFRTVWPTIDKKGRTSLALGLALCVVVAGSNPVFSYIFAKLLEAFWATDDRRGAGAKWAAYLAIIGAIDGIATFFAYLFMEQAGQAWVNTLRGEALSRILSQPKSWFDMAKHSPSRVNECLDRNAEEMRKLVGQFVPIVVIVAGMILTGLIWALAIRWDLTLVALSGVPVVVVMARANSVVSDKWEALCNIAAGNTSSVFTETFSNIRVVRALTLERYFTRKHRRSAEATLRLGMRRAIYAGFFYGLYQSISYFITALTFYYGTRLLRDGKVDVTDVLRIINLLLFSMGNSILILGDIPQIAAAKTTAVQMLYYANLPRLHKTRSTRGVPPAAAVGTPFPIQMTNLRFAYPARPSSLVLRNVTLRIDAGTCTAIVGASGCGKSTLASLLLSLYDPFPSPPGLPPPLTFAGSSPSHHHLPRAAYVPQHPFLFPASLSANILYGLPPNSSSSNLRDSAARAAGIHDLAASLPSGWDTPLGEGGVALSGGQAQRVGIARALAARPGLLVLDEPTSALDAEAAEGVRGVVAGLVGGRDGDRRAGGMAVVVVTHSREMMRVADRIVVLDQGCVVEVGRYDELVARRGVFARLVGGGAWMGQ</sequence>